<dbReference type="GO" id="GO:0030007">
    <property type="term" value="P:intracellular potassium ion homeostasis"/>
    <property type="evidence" value="ECO:0007669"/>
    <property type="project" value="TreeGrafter"/>
</dbReference>
<dbReference type="GO" id="GO:0005886">
    <property type="term" value="C:plasma membrane"/>
    <property type="evidence" value="ECO:0007669"/>
    <property type="project" value="UniProtKB-SubCell"/>
</dbReference>
<evidence type="ECO:0000256" key="10">
    <source>
        <dbReference type="ARBA" id="ARBA00022958"/>
    </source>
</evidence>
<dbReference type="NCBIfam" id="TIGR01494">
    <property type="entry name" value="ATPase_P-type"/>
    <property type="match status" value="2"/>
</dbReference>
<dbReference type="Pfam" id="PF13246">
    <property type="entry name" value="Cation_ATPase"/>
    <property type="match status" value="1"/>
</dbReference>
<evidence type="ECO:0000256" key="8">
    <source>
        <dbReference type="ARBA" id="ARBA00022741"/>
    </source>
</evidence>
<dbReference type="GO" id="GO:1902600">
    <property type="term" value="P:proton transmembrane transport"/>
    <property type="evidence" value="ECO:0007669"/>
    <property type="project" value="TreeGrafter"/>
</dbReference>
<evidence type="ECO:0000256" key="2">
    <source>
        <dbReference type="ARBA" id="ARBA00006934"/>
    </source>
</evidence>
<dbReference type="FunFam" id="3.40.1110.10:FF:000001">
    <property type="entry name" value="Sodium/potassium-transporting ATPase subunit alpha"/>
    <property type="match status" value="1"/>
</dbReference>
<protein>
    <recommendedName>
        <fullName evidence="17">Sodium/potassium-transporting ATPase subunit alpha</fullName>
    </recommendedName>
</protein>
<dbReference type="EMBL" id="CAJOAY010000047">
    <property type="protein sequence ID" value="CAF3507543.1"/>
    <property type="molecule type" value="Genomic_DNA"/>
</dbReference>
<dbReference type="InterPro" id="IPR059000">
    <property type="entry name" value="ATPase_P-type_domA"/>
</dbReference>
<keyword evidence="10 17" id="KW-0630">Potassium</keyword>
<gene>
    <name evidence="19" type="ORF">OKA104_LOCUS1854</name>
</gene>
<evidence type="ECO:0000313" key="19">
    <source>
        <dbReference type="EMBL" id="CAF3507543.1"/>
    </source>
</evidence>
<feature type="transmembrane region" description="Helical" evidence="17">
    <location>
        <begin position="65"/>
        <end position="86"/>
    </location>
</feature>
<name>A0A818HF06_9BILA</name>
<dbReference type="InterPro" id="IPR004014">
    <property type="entry name" value="ATPase_P-typ_cation-transptr_N"/>
</dbReference>
<evidence type="ECO:0000256" key="6">
    <source>
        <dbReference type="ARBA" id="ARBA00022553"/>
    </source>
</evidence>
<accession>A0A818HF06</accession>
<dbReference type="NCBIfam" id="TIGR01106">
    <property type="entry name" value="ATPase-IIC_X-K"/>
    <property type="match status" value="1"/>
</dbReference>
<keyword evidence="13 17" id="KW-0472">Membrane</keyword>
<evidence type="ECO:0000256" key="13">
    <source>
        <dbReference type="ARBA" id="ARBA00023136"/>
    </source>
</evidence>
<organism evidence="19 20">
    <name type="scientific">Adineta steineri</name>
    <dbReference type="NCBI Taxonomy" id="433720"/>
    <lineage>
        <taxon>Eukaryota</taxon>
        <taxon>Metazoa</taxon>
        <taxon>Spiralia</taxon>
        <taxon>Gnathifera</taxon>
        <taxon>Rotifera</taxon>
        <taxon>Eurotatoria</taxon>
        <taxon>Bdelloidea</taxon>
        <taxon>Adinetida</taxon>
        <taxon>Adinetidae</taxon>
        <taxon>Adineta</taxon>
    </lineage>
</organism>
<keyword evidence="11 17" id="KW-1133">Transmembrane helix</keyword>
<comment type="similarity">
    <text evidence="2 17">Belongs to the cation transport ATPase (P-type) (TC 3.A.3) family. Type IIC subfamily.</text>
</comment>
<evidence type="ECO:0000259" key="18">
    <source>
        <dbReference type="SMART" id="SM00831"/>
    </source>
</evidence>
<keyword evidence="14" id="KW-0739">Sodium transport</keyword>
<evidence type="ECO:0000256" key="9">
    <source>
        <dbReference type="ARBA" id="ARBA00022840"/>
    </source>
</evidence>
<feature type="transmembrane region" description="Helical" evidence="17">
    <location>
        <begin position="291"/>
        <end position="318"/>
    </location>
</feature>
<dbReference type="GO" id="GO:0036376">
    <property type="term" value="P:sodium ion export across plasma membrane"/>
    <property type="evidence" value="ECO:0007669"/>
    <property type="project" value="TreeGrafter"/>
</dbReference>
<dbReference type="PANTHER" id="PTHR43294">
    <property type="entry name" value="SODIUM/POTASSIUM-TRANSPORTING ATPASE SUBUNIT ALPHA"/>
    <property type="match status" value="1"/>
</dbReference>
<feature type="domain" description="Cation-transporting P-type ATPase N-terminal" evidence="18">
    <location>
        <begin position="11"/>
        <end position="85"/>
    </location>
</feature>
<keyword evidence="3 17" id="KW-0813">Transport</keyword>
<proteinExistence type="inferred from homology"/>
<evidence type="ECO:0000256" key="15">
    <source>
        <dbReference type="ARBA" id="ARBA00037422"/>
    </source>
</evidence>
<dbReference type="InterPro" id="IPR001757">
    <property type="entry name" value="P_typ_ATPase"/>
</dbReference>
<evidence type="ECO:0000256" key="1">
    <source>
        <dbReference type="ARBA" id="ARBA00004651"/>
    </source>
</evidence>
<sequence>MSVPEQASEIDDHKITLSELYQRYNTDPKIGLTDAKVEEVFNRYGPNILSQSKTTVEWMKLCRQIFGGFAFLFWICACLCFIVYGLTTKTYHDNDASINYLWLGIVFIFIIIINGFFSYYEELKSSRIMDTMKNINSQVFVLRNGEKKKIDIKDLVIGDIIEINSGDIIPADIRIIESDDFKVNNSSLTGESELQSRSAEFTNENPLETKNLVFYSTVATEGTATGLVIRTRNHTILDNIFKSIGNQTTDDTPLIKEISQSTYSITRIAIILGIFFFIIALSLGYPLIESIILLIVVIIVHVPKCLSITVTICLSLIVKRMARKNCLVRKLKAIELLGSTSIMCMDKNGVLTQNQLAVTHMWFDNKLIQVDISEKEDLSTFDKNSSTFLDLARCTVLCNRADFKQDSDNLARSIIERECTGNASEIAVLKYIELSNGNVNSVRQENPKVYEIPFNSMNKYQLSIHEMHINNESGDNSQSYLLVMRGGFEQIIERCSTISIDGVDLEMNEYWRAACEHVYSELGNLGERTMTFCDLRLPAKEYPIGYSFDVDKVNFPTENLRFLGLVGMSDPPKRAIPDMIKKCRSAGIKMIMITGDNAITAKATARAVNIISNDSETIDDIAERLGIPVESVNSNDAKACVIQGNDLHNKSPEEIDALLNNYTEIVFARISPQDKISIAEGKYGIIDKERLRSMLYLACQRQGGIVTMTGEGTNDVPALQQANVKVVMGIAGTNTCKQAGDILLVDDNFASILTGVEQGRLLFANLKKSIVYTMTSNITKIMSLLICLLTTVPLAWGIITVLCIDFINIAGAISLAYEKAETDIMKRPPRNPKNTRSIVVFSSILLASSFIGIIQVATGFFAYFLIMINNSYGQQWNDEQRKQLEFSCYTAFIITVMICQWATLIIFKTGRDSILQQAIKFGWWYPALFYVFLMLIFNEVRKYIARKHPDSVMATATSY</sequence>
<dbReference type="InterPro" id="IPR023298">
    <property type="entry name" value="ATPase_P-typ_TM_dom_sf"/>
</dbReference>
<dbReference type="PANTHER" id="PTHR43294:SF13">
    <property type="entry name" value="SODIUM_POTASSIUM-TRANSPORTING ATPASE SUBUNIT ALPHA"/>
    <property type="match status" value="1"/>
</dbReference>
<dbReference type="GO" id="GO:0046872">
    <property type="term" value="F:metal ion binding"/>
    <property type="evidence" value="ECO:0007669"/>
    <property type="project" value="UniProtKB-KW"/>
</dbReference>
<keyword evidence="17" id="KW-0406">Ion transport</keyword>
<evidence type="ECO:0000256" key="7">
    <source>
        <dbReference type="ARBA" id="ARBA00022692"/>
    </source>
</evidence>
<dbReference type="InterPro" id="IPR023214">
    <property type="entry name" value="HAD_sf"/>
</dbReference>
<dbReference type="InterPro" id="IPR050510">
    <property type="entry name" value="Cation_transp_ATPase_P-type"/>
</dbReference>
<dbReference type="GO" id="GO:1990573">
    <property type="term" value="P:potassium ion import across plasma membrane"/>
    <property type="evidence" value="ECO:0007669"/>
    <property type="project" value="TreeGrafter"/>
</dbReference>
<keyword evidence="12" id="KW-0915">Sodium</keyword>
<evidence type="ECO:0000256" key="3">
    <source>
        <dbReference type="ARBA" id="ARBA00022448"/>
    </source>
</evidence>
<dbReference type="InterPro" id="IPR006068">
    <property type="entry name" value="ATPase_P-typ_cation-transptr_C"/>
</dbReference>
<evidence type="ECO:0000256" key="16">
    <source>
        <dbReference type="ARBA" id="ARBA00038795"/>
    </source>
</evidence>
<dbReference type="SMART" id="SM00831">
    <property type="entry name" value="Cation_ATPase_N"/>
    <property type="match status" value="1"/>
</dbReference>
<evidence type="ECO:0000256" key="11">
    <source>
        <dbReference type="ARBA" id="ARBA00022989"/>
    </source>
</evidence>
<dbReference type="SUPFAM" id="SSF81660">
    <property type="entry name" value="Metal cation-transporting ATPase, ATP-binding domain N"/>
    <property type="match status" value="1"/>
</dbReference>
<feature type="transmembrane region" description="Helical" evidence="17">
    <location>
        <begin position="838"/>
        <end position="866"/>
    </location>
</feature>
<dbReference type="GO" id="GO:0005391">
    <property type="term" value="F:P-type sodium:potassium-exchanging transporter activity"/>
    <property type="evidence" value="ECO:0007669"/>
    <property type="project" value="TreeGrafter"/>
</dbReference>
<evidence type="ECO:0000256" key="17">
    <source>
        <dbReference type="RuleBase" id="RU362084"/>
    </source>
</evidence>
<evidence type="ECO:0000256" key="14">
    <source>
        <dbReference type="ARBA" id="ARBA00023201"/>
    </source>
</evidence>
<keyword evidence="17" id="KW-0479">Metal-binding</keyword>
<keyword evidence="4" id="KW-1003">Cell membrane</keyword>
<dbReference type="Gene3D" id="3.40.1110.10">
    <property type="entry name" value="Calcium-transporting ATPase, cytoplasmic domain N"/>
    <property type="match status" value="1"/>
</dbReference>
<keyword evidence="9 17" id="KW-0067">ATP-binding</keyword>
<dbReference type="Pfam" id="PF00122">
    <property type="entry name" value="E1-E2_ATPase"/>
    <property type="match status" value="1"/>
</dbReference>
<dbReference type="Gene3D" id="1.20.1110.10">
    <property type="entry name" value="Calcium-transporting ATPase, transmembrane domain"/>
    <property type="match status" value="1"/>
</dbReference>
<dbReference type="SUPFAM" id="SSF81665">
    <property type="entry name" value="Calcium ATPase, transmembrane domain M"/>
    <property type="match status" value="1"/>
</dbReference>
<dbReference type="PRINTS" id="PR00121">
    <property type="entry name" value="NAKATPASE"/>
</dbReference>
<dbReference type="SUPFAM" id="SSF56784">
    <property type="entry name" value="HAD-like"/>
    <property type="match status" value="1"/>
</dbReference>
<keyword evidence="5 17" id="KW-0633">Potassium transport</keyword>
<reference evidence="19" key="1">
    <citation type="submission" date="2021-02" db="EMBL/GenBank/DDBJ databases">
        <authorList>
            <person name="Nowell W R."/>
        </authorList>
    </citation>
    <scope>NUCLEOTIDE SEQUENCE</scope>
</reference>
<dbReference type="SUPFAM" id="SSF81653">
    <property type="entry name" value="Calcium ATPase, transduction domain A"/>
    <property type="match status" value="1"/>
</dbReference>
<dbReference type="Gene3D" id="3.40.50.1000">
    <property type="entry name" value="HAD superfamily/HAD-like"/>
    <property type="match status" value="1"/>
</dbReference>
<feature type="transmembrane region" description="Helical" evidence="17">
    <location>
        <begin position="886"/>
        <end position="907"/>
    </location>
</feature>
<dbReference type="Pfam" id="PF00690">
    <property type="entry name" value="Cation_ATPase_N"/>
    <property type="match status" value="1"/>
</dbReference>
<dbReference type="GO" id="GO:0016887">
    <property type="term" value="F:ATP hydrolysis activity"/>
    <property type="evidence" value="ECO:0007669"/>
    <property type="project" value="InterPro"/>
</dbReference>
<dbReference type="InterPro" id="IPR005775">
    <property type="entry name" value="P-type_ATPase_IIC"/>
</dbReference>
<dbReference type="Gene3D" id="2.70.150.10">
    <property type="entry name" value="Calcium-transporting ATPase, cytoplasmic transduction domain A"/>
    <property type="match status" value="1"/>
</dbReference>
<dbReference type="InterPro" id="IPR023299">
    <property type="entry name" value="ATPase_P-typ_cyto_dom_N"/>
</dbReference>
<comment type="function">
    <text evidence="15">This is the catalytic component of the active enzyme, which catalyzes the hydrolysis of ATP coupled with the exchange of sodium and potassium ions across the plasma membrane. This action creates the electrochemical gradient of sodium and potassium ions, providing the energy for active transport of various nutrients.</text>
</comment>
<comment type="caution">
    <text evidence="17">Lacks conserved residue(s) required for the propagation of feature annotation.</text>
</comment>
<evidence type="ECO:0000256" key="5">
    <source>
        <dbReference type="ARBA" id="ARBA00022538"/>
    </source>
</evidence>
<feature type="transmembrane region" description="Helical" evidence="17">
    <location>
        <begin position="98"/>
        <end position="120"/>
    </location>
</feature>
<dbReference type="Pfam" id="PF00689">
    <property type="entry name" value="Cation_ATPase_C"/>
    <property type="match status" value="1"/>
</dbReference>
<dbReference type="GO" id="GO:0005524">
    <property type="term" value="F:ATP binding"/>
    <property type="evidence" value="ECO:0007669"/>
    <property type="project" value="UniProtKB-KW"/>
</dbReference>
<dbReference type="GO" id="GO:0006883">
    <property type="term" value="P:intracellular sodium ion homeostasis"/>
    <property type="evidence" value="ECO:0007669"/>
    <property type="project" value="TreeGrafter"/>
</dbReference>
<dbReference type="PRINTS" id="PR00119">
    <property type="entry name" value="CATATPASE"/>
</dbReference>
<evidence type="ECO:0000313" key="20">
    <source>
        <dbReference type="Proteomes" id="UP000663881"/>
    </source>
</evidence>
<keyword evidence="6" id="KW-0597">Phosphoprotein</keyword>
<keyword evidence="8 17" id="KW-0547">Nucleotide-binding</keyword>
<evidence type="ECO:0000256" key="4">
    <source>
        <dbReference type="ARBA" id="ARBA00022475"/>
    </source>
</evidence>
<dbReference type="AlphaFoldDB" id="A0A818HF06"/>
<keyword evidence="7 17" id="KW-0812">Transmembrane</keyword>
<comment type="caution">
    <text evidence="19">The sequence shown here is derived from an EMBL/GenBank/DDBJ whole genome shotgun (WGS) entry which is preliminary data.</text>
</comment>
<evidence type="ECO:0000256" key="12">
    <source>
        <dbReference type="ARBA" id="ARBA00023053"/>
    </source>
</evidence>
<feature type="transmembrane region" description="Helical" evidence="17">
    <location>
        <begin position="265"/>
        <end position="285"/>
    </location>
</feature>
<dbReference type="InterPro" id="IPR008250">
    <property type="entry name" value="ATPase_P-typ_transduc_dom_A_sf"/>
</dbReference>
<feature type="transmembrane region" description="Helical" evidence="17">
    <location>
        <begin position="919"/>
        <end position="937"/>
    </location>
</feature>
<dbReference type="Proteomes" id="UP000663881">
    <property type="component" value="Unassembled WGS sequence"/>
</dbReference>
<dbReference type="InterPro" id="IPR036412">
    <property type="entry name" value="HAD-like_sf"/>
</dbReference>
<comment type="subunit">
    <text evidence="16">The sodium/potassium-transporting ATPase is composed of a catalytic alpha subunit, an auxiliary non-catalytic beta subunit and an additional regulatory subunit.</text>
</comment>
<comment type="subcellular location">
    <subcellularLocation>
        <location evidence="1 17">Cell membrane</location>
        <topology evidence="1 17">Multi-pass membrane protein</topology>
    </subcellularLocation>
</comment>